<gene>
    <name evidence="1" type="ORF">SLS62_004015</name>
</gene>
<comment type="caution">
    <text evidence="1">The sequence shown here is derived from an EMBL/GenBank/DDBJ whole genome shotgun (WGS) entry which is preliminary data.</text>
</comment>
<dbReference type="EMBL" id="JAKJXP020000024">
    <property type="protein sequence ID" value="KAK7753917.1"/>
    <property type="molecule type" value="Genomic_DNA"/>
</dbReference>
<evidence type="ECO:0000313" key="1">
    <source>
        <dbReference type="EMBL" id="KAK7753917.1"/>
    </source>
</evidence>
<keyword evidence="2" id="KW-1185">Reference proteome</keyword>
<proteinExistence type="predicted"/>
<name>A0AAN9YTF2_9PEZI</name>
<sequence length="93" mass="9568">MIAAHGSLRHWLSRTGPLPQPLGGVLGVTIPAAAFSSRVNELVVMRLADERVRTLLSNGGAHALAAGGQVATVTKGDPMLARCAWLLTTGGSL</sequence>
<reference evidence="1 2" key="1">
    <citation type="submission" date="2024-02" db="EMBL/GenBank/DDBJ databases">
        <title>De novo assembly and annotation of 12 fungi associated with fruit tree decline syndrome in Ontario, Canada.</title>
        <authorList>
            <person name="Sulman M."/>
            <person name="Ellouze W."/>
            <person name="Ilyukhin E."/>
        </authorList>
    </citation>
    <scope>NUCLEOTIDE SEQUENCE [LARGE SCALE GENOMIC DNA]</scope>
    <source>
        <strain evidence="1 2">M11/M66-122</strain>
    </source>
</reference>
<protein>
    <submittedName>
        <fullName evidence="1">Uncharacterized protein</fullName>
    </submittedName>
</protein>
<organism evidence="1 2">
    <name type="scientific">Diatrype stigma</name>
    <dbReference type="NCBI Taxonomy" id="117547"/>
    <lineage>
        <taxon>Eukaryota</taxon>
        <taxon>Fungi</taxon>
        <taxon>Dikarya</taxon>
        <taxon>Ascomycota</taxon>
        <taxon>Pezizomycotina</taxon>
        <taxon>Sordariomycetes</taxon>
        <taxon>Xylariomycetidae</taxon>
        <taxon>Xylariales</taxon>
        <taxon>Diatrypaceae</taxon>
        <taxon>Diatrype</taxon>
    </lineage>
</organism>
<dbReference type="Proteomes" id="UP001320420">
    <property type="component" value="Unassembled WGS sequence"/>
</dbReference>
<accession>A0AAN9YTF2</accession>
<dbReference type="AlphaFoldDB" id="A0AAN9YTF2"/>
<evidence type="ECO:0000313" key="2">
    <source>
        <dbReference type="Proteomes" id="UP001320420"/>
    </source>
</evidence>